<dbReference type="STRING" id="342668.A0A1B8GCJ9"/>
<evidence type="ECO:0000259" key="4">
    <source>
        <dbReference type="PROSITE" id="PS50048"/>
    </source>
</evidence>
<dbReference type="GO" id="GO:0003677">
    <property type="term" value="F:DNA binding"/>
    <property type="evidence" value="ECO:0007669"/>
    <property type="project" value="InterPro"/>
</dbReference>
<evidence type="ECO:0000313" key="5">
    <source>
        <dbReference type="EMBL" id="OBT93540.2"/>
    </source>
</evidence>
<name>A0A1B8GCJ9_9PEZI</name>
<feature type="compositionally biased region" description="Low complexity" evidence="3">
    <location>
        <begin position="102"/>
        <end position="113"/>
    </location>
</feature>
<evidence type="ECO:0000313" key="6">
    <source>
        <dbReference type="Proteomes" id="UP000091956"/>
    </source>
</evidence>
<dbReference type="GO" id="GO:0008270">
    <property type="term" value="F:zinc ion binding"/>
    <property type="evidence" value="ECO:0007669"/>
    <property type="project" value="InterPro"/>
</dbReference>
<dbReference type="CDD" id="cd00067">
    <property type="entry name" value="GAL4"/>
    <property type="match status" value="1"/>
</dbReference>
<dbReference type="Proteomes" id="UP000091956">
    <property type="component" value="Unassembled WGS sequence"/>
</dbReference>
<organism evidence="5 6">
    <name type="scientific">Pseudogymnoascus verrucosus</name>
    <dbReference type="NCBI Taxonomy" id="342668"/>
    <lineage>
        <taxon>Eukaryota</taxon>
        <taxon>Fungi</taxon>
        <taxon>Dikarya</taxon>
        <taxon>Ascomycota</taxon>
        <taxon>Pezizomycotina</taxon>
        <taxon>Leotiomycetes</taxon>
        <taxon>Thelebolales</taxon>
        <taxon>Thelebolaceae</taxon>
        <taxon>Pseudogymnoascus</taxon>
    </lineage>
</organism>
<reference evidence="5 6" key="1">
    <citation type="submission" date="2016-03" db="EMBL/GenBank/DDBJ databases">
        <title>Comparative genomics of Pseudogymnoascus destructans, the fungus causing white-nose syndrome of bats.</title>
        <authorList>
            <person name="Palmer J.M."/>
            <person name="Drees K.P."/>
            <person name="Foster J.T."/>
            <person name="Lindner D.L."/>
        </authorList>
    </citation>
    <scope>NUCLEOTIDE SEQUENCE [LARGE SCALE GENOMIC DNA]</scope>
    <source>
        <strain evidence="5 6">UAMH 10579</strain>
    </source>
</reference>
<dbReference type="EMBL" id="KV460252">
    <property type="protein sequence ID" value="OBT93540.2"/>
    <property type="molecule type" value="Genomic_DNA"/>
</dbReference>
<protein>
    <recommendedName>
        <fullName evidence="4">Zn(2)-C6 fungal-type domain-containing protein</fullName>
    </recommendedName>
</protein>
<dbReference type="AlphaFoldDB" id="A0A1B8GCJ9"/>
<evidence type="ECO:0000256" key="2">
    <source>
        <dbReference type="ARBA" id="ARBA00023242"/>
    </source>
</evidence>
<dbReference type="InterPro" id="IPR001138">
    <property type="entry name" value="Zn2Cys6_DnaBD"/>
</dbReference>
<keyword evidence="6" id="KW-1185">Reference proteome</keyword>
<dbReference type="PANTHER" id="PTHR46910:SF5">
    <property type="entry name" value="ZN(II)2CYS6 TRANSCRIPTION FACTOR (EUROFUNG)"/>
    <property type="match status" value="1"/>
</dbReference>
<keyword evidence="2" id="KW-0539">Nucleus</keyword>
<dbReference type="InterPro" id="IPR007219">
    <property type="entry name" value="XnlR_reg_dom"/>
</dbReference>
<evidence type="ECO:0000256" key="3">
    <source>
        <dbReference type="SAM" id="MobiDB-lite"/>
    </source>
</evidence>
<dbReference type="PROSITE" id="PS50048">
    <property type="entry name" value="ZN2_CY6_FUNGAL_2"/>
    <property type="match status" value="1"/>
</dbReference>
<dbReference type="SMART" id="SM00906">
    <property type="entry name" value="Fungal_trans"/>
    <property type="match status" value="1"/>
</dbReference>
<dbReference type="SUPFAM" id="SSF57701">
    <property type="entry name" value="Zn2/Cys6 DNA-binding domain"/>
    <property type="match status" value="1"/>
</dbReference>
<dbReference type="InterPro" id="IPR050987">
    <property type="entry name" value="AtrR-like"/>
</dbReference>
<dbReference type="PANTHER" id="PTHR46910">
    <property type="entry name" value="TRANSCRIPTION FACTOR PDR1"/>
    <property type="match status" value="1"/>
</dbReference>
<dbReference type="GO" id="GO:0000981">
    <property type="term" value="F:DNA-binding transcription factor activity, RNA polymerase II-specific"/>
    <property type="evidence" value="ECO:0007669"/>
    <property type="project" value="InterPro"/>
</dbReference>
<sequence length="685" mass="76751">MDIGRYEGAPSSVPSNKPRACDACRARKARCDRAIPCSNCRLHGTECHFSLSVPRAARDRTPTSSRYEEKVVQIDGRLVSIEKMLQELTARDKDTQRSQDVSSASFSQRAAQSEVQQKLPEYSPSPLLQEANDVHGRTTLLGHSIHAKSVFEMLTSSTSLRRDPNMLEALTALQNVIRTQSDRSPLHDLRFTPARNITSLSLSDFELPPAEVVEDVLRFANKNIPRIFLKLPLMDVSNFASLCRGLYSSTPDVSPALFALVNGGLYYMFAEQDVSRSEEQTSDFRRFASMCQLNFEVVLENFHLSTSPSLEACQALALGAFHATESVKPYLCRLLSMAAAQMSQTLGYHRIPAGIYVTKEIQAKKLAFWNIFCLERSLSLRLAYVPTLQDCDILTTLPSYPEDVSLYSWHAVWVSWVDITKFQGRVFTELYSGAAMSLPAEYRIGQAHKLAADIKAWHERWISFQHNHAIYFDVLQAALEATEVVYHGLLTVTYRVIPPPTSETVVFCSECVTSARKALELHHIAAARYKGSKDVWRGYTNWTLNSSPFAPFLIIFCEAVTTKDFTSLRSLGDFVASIEPFSAATEITDRLYQLCSTFYNVLKAYLQQSQSTSSTSGEGILSTDSLPQLNLESAPQINWNIQHTQPLYGPDGGILQSNQMPNIENWGSWPVDDLFGQDFSMISGW</sequence>
<evidence type="ECO:0000256" key="1">
    <source>
        <dbReference type="ARBA" id="ARBA00022723"/>
    </source>
</evidence>
<keyword evidence="1" id="KW-0479">Metal-binding</keyword>
<dbReference type="RefSeq" id="XP_018127273.2">
    <property type="nucleotide sequence ID" value="XM_018277728.2"/>
</dbReference>
<dbReference type="Gene3D" id="4.10.240.10">
    <property type="entry name" value="Zn(2)-C6 fungal-type DNA-binding domain"/>
    <property type="match status" value="1"/>
</dbReference>
<dbReference type="GO" id="GO:0006351">
    <property type="term" value="P:DNA-templated transcription"/>
    <property type="evidence" value="ECO:0007669"/>
    <property type="project" value="InterPro"/>
</dbReference>
<dbReference type="Pfam" id="PF00172">
    <property type="entry name" value="Zn_clus"/>
    <property type="match status" value="1"/>
</dbReference>
<feature type="region of interest" description="Disordered" evidence="3">
    <location>
        <begin position="90"/>
        <end position="129"/>
    </location>
</feature>
<dbReference type="PROSITE" id="PS00463">
    <property type="entry name" value="ZN2_CY6_FUNGAL_1"/>
    <property type="match status" value="1"/>
</dbReference>
<dbReference type="InterPro" id="IPR036864">
    <property type="entry name" value="Zn2-C6_fun-type_DNA-bd_sf"/>
</dbReference>
<feature type="domain" description="Zn(2)-C6 fungal-type" evidence="4">
    <location>
        <begin position="20"/>
        <end position="49"/>
    </location>
</feature>
<reference evidence="6" key="2">
    <citation type="journal article" date="2018" name="Nat. Commun.">
        <title>Extreme sensitivity to ultraviolet light in the fungal pathogen causing white-nose syndrome of bats.</title>
        <authorList>
            <person name="Palmer J.M."/>
            <person name="Drees K.P."/>
            <person name="Foster J.T."/>
            <person name="Lindner D.L."/>
        </authorList>
    </citation>
    <scope>NUCLEOTIDE SEQUENCE [LARGE SCALE GENOMIC DNA]</scope>
    <source>
        <strain evidence="6">UAMH 10579</strain>
    </source>
</reference>
<accession>A0A1B8GCJ9</accession>
<gene>
    <name evidence="5" type="ORF">VE01_08302</name>
</gene>
<proteinExistence type="predicted"/>
<dbReference type="GeneID" id="28841688"/>
<dbReference type="Pfam" id="PF04082">
    <property type="entry name" value="Fungal_trans"/>
    <property type="match status" value="1"/>
</dbReference>
<dbReference type="CDD" id="cd12148">
    <property type="entry name" value="fungal_TF_MHR"/>
    <property type="match status" value="1"/>
</dbReference>
<dbReference type="SMART" id="SM00066">
    <property type="entry name" value="GAL4"/>
    <property type="match status" value="1"/>
</dbReference>